<dbReference type="GO" id="GO:0032259">
    <property type="term" value="P:methylation"/>
    <property type="evidence" value="ECO:0007669"/>
    <property type="project" value="UniProtKB-KW"/>
</dbReference>
<dbReference type="GO" id="GO:0035243">
    <property type="term" value="F:protein-arginine omega-N symmetric methyltransferase activity"/>
    <property type="evidence" value="ECO:0007669"/>
    <property type="project" value="TreeGrafter"/>
</dbReference>
<comment type="caution">
    <text evidence="3">The sequence shown here is derived from an EMBL/GenBank/DDBJ whole genome shotgun (WGS) entry which is preliminary data.</text>
</comment>
<dbReference type="Proteomes" id="UP000577362">
    <property type="component" value="Unassembled WGS sequence"/>
</dbReference>
<keyword evidence="4" id="KW-1185">Reference proteome</keyword>
<evidence type="ECO:0000256" key="1">
    <source>
        <dbReference type="ARBA" id="ARBA00022603"/>
    </source>
</evidence>
<proteinExistence type="predicted"/>
<dbReference type="RefSeq" id="WP_019400360.1">
    <property type="nucleotide sequence ID" value="NZ_JACIEN010000003.1"/>
</dbReference>
<dbReference type="Gene3D" id="3.40.50.12710">
    <property type="match status" value="1"/>
</dbReference>
<dbReference type="InterPro" id="IPR029063">
    <property type="entry name" value="SAM-dependent_MTases_sf"/>
</dbReference>
<dbReference type="InterPro" id="IPR003788">
    <property type="entry name" value="NDUFAF7"/>
</dbReference>
<name>A0A840BZR0_9HYPH</name>
<sequence>MSQLKSEIAAIIAAEGPISVERFMALALGHPRHGYYMTRDPFGRAGDFITAPEVSQMFGELIGLWAASVWQTMGAPDKLRLVELGPGRGTLMADLLRAGRVLPGFSEAVDVHLVETSPVLRAAQKASLAGRVAALHWHDRVEDLPPGPAVIVANEFFDALPVRQFVRQGGVWRERLVGLDGEGRLVFGLAAESEPRLTQQAGEGAVLEVPLVGHGIMRALAQRLAADGGALLAIDYGHLATAPGDTLQAMKNHKPVDPLAEPGEADLTAHVDFAALGRAALAAGAVLQGPVTQRVFLEALGLGTRAERLQRSGSPDQARAIAGQHQRLVEGGRTGMGELFKVMAVTHPDLPMLPGFDRLTTPAEASGEEP</sequence>
<organism evidence="3 4">
    <name type="scientific">Chelatococcus caeni</name>
    <dbReference type="NCBI Taxonomy" id="1348468"/>
    <lineage>
        <taxon>Bacteria</taxon>
        <taxon>Pseudomonadati</taxon>
        <taxon>Pseudomonadota</taxon>
        <taxon>Alphaproteobacteria</taxon>
        <taxon>Hyphomicrobiales</taxon>
        <taxon>Chelatococcaceae</taxon>
        <taxon>Chelatococcus</taxon>
    </lineage>
</organism>
<dbReference type="PANTHER" id="PTHR12049">
    <property type="entry name" value="PROTEIN ARGININE METHYLTRANSFERASE NDUFAF7, MITOCHONDRIAL"/>
    <property type="match status" value="1"/>
</dbReference>
<dbReference type="SUPFAM" id="SSF53335">
    <property type="entry name" value="S-adenosyl-L-methionine-dependent methyltransferases"/>
    <property type="match status" value="1"/>
</dbReference>
<dbReference type="AlphaFoldDB" id="A0A840BZR0"/>
<evidence type="ECO:0000256" key="2">
    <source>
        <dbReference type="ARBA" id="ARBA00022679"/>
    </source>
</evidence>
<dbReference type="PANTHER" id="PTHR12049:SF7">
    <property type="entry name" value="PROTEIN ARGININE METHYLTRANSFERASE NDUFAF7, MITOCHONDRIAL"/>
    <property type="match status" value="1"/>
</dbReference>
<protein>
    <submittedName>
        <fullName evidence="3">SAM-dependent MidA family methyltransferase</fullName>
    </submittedName>
</protein>
<dbReference type="Pfam" id="PF02636">
    <property type="entry name" value="Methyltransf_28"/>
    <property type="match status" value="1"/>
</dbReference>
<dbReference type="InterPro" id="IPR038375">
    <property type="entry name" value="NDUFAF7_sf"/>
</dbReference>
<evidence type="ECO:0000313" key="4">
    <source>
        <dbReference type="Proteomes" id="UP000577362"/>
    </source>
</evidence>
<gene>
    <name evidence="3" type="ORF">GGR16_003087</name>
</gene>
<keyword evidence="1 3" id="KW-0489">Methyltransferase</keyword>
<evidence type="ECO:0000313" key="3">
    <source>
        <dbReference type="EMBL" id="MBB4018053.1"/>
    </source>
</evidence>
<dbReference type="EMBL" id="JACIEN010000003">
    <property type="protein sequence ID" value="MBB4018053.1"/>
    <property type="molecule type" value="Genomic_DNA"/>
</dbReference>
<keyword evidence="2 3" id="KW-0808">Transferase</keyword>
<reference evidence="3 4" key="1">
    <citation type="submission" date="2020-08" db="EMBL/GenBank/DDBJ databases">
        <title>Genomic Encyclopedia of Type Strains, Phase IV (KMG-IV): sequencing the most valuable type-strain genomes for metagenomic binning, comparative biology and taxonomic classification.</title>
        <authorList>
            <person name="Goeker M."/>
        </authorList>
    </citation>
    <scope>NUCLEOTIDE SEQUENCE [LARGE SCALE GENOMIC DNA]</scope>
    <source>
        <strain evidence="3 4">DSM 103737</strain>
    </source>
</reference>
<accession>A0A840BZR0</accession>